<dbReference type="EMBL" id="BKCJ011258880">
    <property type="protein sequence ID" value="GFD11409.1"/>
    <property type="molecule type" value="Genomic_DNA"/>
</dbReference>
<reference evidence="2" key="1">
    <citation type="journal article" date="2019" name="Sci. Rep.">
        <title>Draft genome of Tanacetum cinerariifolium, the natural source of mosquito coil.</title>
        <authorList>
            <person name="Yamashiro T."/>
            <person name="Shiraishi A."/>
            <person name="Satake H."/>
            <person name="Nakayama K."/>
        </authorList>
    </citation>
    <scope>NUCLEOTIDE SEQUENCE</scope>
</reference>
<dbReference type="AlphaFoldDB" id="A0A699TQB4"/>
<protein>
    <submittedName>
        <fullName evidence="2">ATPase, AAA-type, core</fullName>
    </submittedName>
</protein>
<feature type="compositionally biased region" description="Polar residues" evidence="1">
    <location>
        <begin position="1"/>
        <end position="11"/>
    </location>
</feature>
<feature type="non-terminal residue" evidence="2">
    <location>
        <position position="110"/>
    </location>
</feature>
<proteinExistence type="predicted"/>
<comment type="caution">
    <text evidence="2">The sequence shown here is derived from an EMBL/GenBank/DDBJ whole genome shotgun (WGS) entry which is preliminary data.</text>
</comment>
<feature type="non-terminal residue" evidence="2">
    <location>
        <position position="1"/>
    </location>
</feature>
<feature type="compositionally biased region" description="Basic and acidic residues" evidence="1">
    <location>
        <begin position="16"/>
        <end position="43"/>
    </location>
</feature>
<feature type="region of interest" description="Disordered" evidence="1">
    <location>
        <begin position="1"/>
        <end position="60"/>
    </location>
</feature>
<sequence>GVEAASSSTSGGDPVVVKDCEHEEVRSVDDPALKDSLKEDDKVTVGGHTDGQDGQPLISPMTLGESLMDLEKSKTANGGGSSVLNRNKKRQAKTNVGVGAWGKLLSQCSQ</sequence>
<gene>
    <name evidence="2" type="ORF">Tci_883378</name>
</gene>
<organism evidence="2">
    <name type="scientific">Tanacetum cinerariifolium</name>
    <name type="common">Dalmatian daisy</name>
    <name type="synonym">Chrysanthemum cinerariifolium</name>
    <dbReference type="NCBI Taxonomy" id="118510"/>
    <lineage>
        <taxon>Eukaryota</taxon>
        <taxon>Viridiplantae</taxon>
        <taxon>Streptophyta</taxon>
        <taxon>Embryophyta</taxon>
        <taxon>Tracheophyta</taxon>
        <taxon>Spermatophyta</taxon>
        <taxon>Magnoliopsida</taxon>
        <taxon>eudicotyledons</taxon>
        <taxon>Gunneridae</taxon>
        <taxon>Pentapetalae</taxon>
        <taxon>asterids</taxon>
        <taxon>campanulids</taxon>
        <taxon>Asterales</taxon>
        <taxon>Asteraceae</taxon>
        <taxon>Asteroideae</taxon>
        <taxon>Anthemideae</taxon>
        <taxon>Anthemidinae</taxon>
        <taxon>Tanacetum</taxon>
    </lineage>
</organism>
<evidence type="ECO:0000313" key="2">
    <source>
        <dbReference type="EMBL" id="GFD11409.1"/>
    </source>
</evidence>
<evidence type="ECO:0000256" key="1">
    <source>
        <dbReference type="SAM" id="MobiDB-lite"/>
    </source>
</evidence>
<accession>A0A699TQB4</accession>
<feature type="region of interest" description="Disordered" evidence="1">
    <location>
        <begin position="72"/>
        <end position="96"/>
    </location>
</feature>
<name>A0A699TQB4_TANCI</name>